<organism evidence="3 4">
    <name type="scientific">Chitinophaga filiformis</name>
    <name type="common">Myxococcus filiformis</name>
    <name type="synonym">Flexibacter filiformis</name>
    <dbReference type="NCBI Taxonomy" id="104663"/>
    <lineage>
        <taxon>Bacteria</taxon>
        <taxon>Pseudomonadati</taxon>
        <taxon>Bacteroidota</taxon>
        <taxon>Chitinophagia</taxon>
        <taxon>Chitinophagales</taxon>
        <taxon>Chitinophagaceae</taxon>
        <taxon>Chitinophaga</taxon>
    </lineage>
</organism>
<protein>
    <submittedName>
        <fullName evidence="3">Outer membrane protein beta-barrel domain-containing protein</fullName>
    </submittedName>
</protein>
<feature type="chain" id="PRO_5011437902" evidence="1">
    <location>
        <begin position="20"/>
        <end position="232"/>
    </location>
</feature>
<evidence type="ECO:0000259" key="2">
    <source>
        <dbReference type="Pfam" id="PF13568"/>
    </source>
</evidence>
<proteinExistence type="predicted"/>
<dbReference type="InterPro" id="IPR025665">
    <property type="entry name" value="Beta-barrel_OMP_2"/>
</dbReference>
<dbReference type="AlphaFoldDB" id="A0A1G7J2B7"/>
<gene>
    <name evidence="3" type="ORF">SAMN04488121_1011079</name>
</gene>
<evidence type="ECO:0000313" key="4">
    <source>
        <dbReference type="Proteomes" id="UP000199045"/>
    </source>
</evidence>
<dbReference type="Pfam" id="PF13568">
    <property type="entry name" value="OMP_b-brl_2"/>
    <property type="match status" value="1"/>
</dbReference>
<evidence type="ECO:0000256" key="1">
    <source>
        <dbReference type="SAM" id="SignalP"/>
    </source>
</evidence>
<sequence>MKKLFFSLGLMAASFGVFAQDAKNAVANKAMGAAAHSKDFLVIQLGYVGLTGTGAGAINTGFNRQLNIAFMYDIPLQKTNFSLAAGLGIGSDHYHLSKMSLDLRNASTVPDFQETDAYSKFKLAATYLEVPLELRYRQVPENANKGFKVGVGLKIGNLLNAHTRSVANVNGSKLIEKEASKRLFNTWRFAGTARVGYGNFALYGTYALNGIFKDNGTYDVNPYSFGFMISGL</sequence>
<evidence type="ECO:0000313" key="3">
    <source>
        <dbReference type="EMBL" id="SDF19142.1"/>
    </source>
</evidence>
<dbReference type="STRING" id="104663.SAMN04488121_1011079"/>
<reference evidence="3 4" key="1">
    <citation type="submission" date="2016-10" db="EMBL/GenBank/DDBJ databases">
        <authorList>
            <person name="de Groot N.N."/>
        </authorList>
    </citation>
    <scope>NUCLEOTIDE SEQUENCE [LARGE SCALE GENOMIC DNA]</scope>
    <source>
        <strain evidence="3 4">DSM 527</strain>
    </source>
</reference>
<name>A0A1G7J2B7_CHIFI</name>
<dbReference type="Proteomes" id="UP000199045">
    <property type="component" value="Unassembled WGS sequence"/>
</dbReference>
<dbReference type="RefSeq" id="WP_089829243.1">
    <property type="nucleotide sequence ID" value="NZ_FNBN01000001.1"/>
</dbReference>
<dbReference type="EMBL" id="FNBN01000001">
    <property type="protein sequence ID" value="SDF19142.1"/>
    <property type="molecule type" value="Genomic_DNA"/>
</dbReference>
<keyword evidence="1" id="KW-0732">Signal</keyword>
<accession>A0A1G7J2B7</accession>
<dbReference type="OrthoDB" id="959017at2"/>
<feature type="signal peptide" evidence="1">
    <location>
        <begin position="1"/>
        <end position="19"/>
    </location>
</feature>
<feature type="domain" description="Outer membrane protein beta-barrel" evidence="2">
    <location>
        <begin position="56"/>
        <end position="212"/>
    </location>
</feature>